<proteinExistence type="inferred from homology"/>
<dbReference type="CDD" id="cd05466">
    <property type="entry name" value="PBP2_LTTR_substrate"/>
    <property type="match status" value="1"/>
</dbReference>
<evidence type="ECO:0000259" key="5">
    <source>
        <dbReference type="PROSITE" id="PS50931"/>
    </source>
</evidence>
<keyword evidence="2" id="KW-0805">Transcription regulation</keyword>
<dbReference type="InterPro" id="IPR000847">
    <property type="entry name" value="LysR_HTH_N"/>
</dbReference>
<comment type="caution">
    <text evidence="6">The sequence shown here is derived from an EMBL/GenBank/DDBJ whole genome shotgun (WGS) entry which is preliminary data.</text>
</comment>
<dbReference type="SUPFAM" id="SSF46785">
    <property type="entry name" value="Winged helix' DNA-binding domain"/>
    <property type="match status" value="1"/>
</dbReference>
<name>A0ABU9GNE1_9GAMM</name>
<evidence type="ECO:0000313" key="6">
    <source>
        <dbReference type="EMBL" id="MEL0628834.1"/>
    </source>
</evidence>
<protein>
    <submittedName>
        <fullName evidence="6">LysR family transcriptional regulator</fullName>
    </submittedName>
</protein>
<evidence type="ECO:0000256" key="1">
    <source>
        <dbReference type="ARBA" id="ARBA00009437"/>
    </source>
</evidence>
<keyword evidence="4" id="KW-0804">Transcription</keyword>
<dbReference type="Pfam" id="PF00126">
    <property type="entry name" value="HTH_1"/>
    <property type="match status" value="1"/>
</dbReference>
<dbReference type="RefSeq" id="WP_341596843.1">
    <property type="nucleotide sequence ID" value="NZ_JBAKAZ010000010.1"/>
</dbReference>
<feature type="domain" description="HTH lysR-type" evidence="5">
    <location>
        <begin position="3"/>
        <end position="60"/>
    </location>
</feature>
<sequence>MKLDIRHWQMLKALSEVGHVAQAAEILGISQSALSHRIAEAERRLGGKLFEKEGRRLKLTPAGKLLTQVTLQTLPALARAEADFEQTADRESQVVRLGVASYSSYYWIPEFIKYVNQKASHLKLRLVASATQNPVSSLQHGSVDIVIAPGYLATPGIINTPLFMDELVLVTPYNHSLSHQAFINPQDLSEIQYYTYSQTVLPGFEYERFIRPSGVIPKQVEVVEMTDAIIELISAGLGVSILSKWAVSAALQSHRISSTQVGQQGLDLAWSALTRESEINNSPSKQIAKLLAAWYKQLN</sequence>
<reference evidence="6 7" key="1">
    <citation type="submission" date="2024-02" db="EMBL/GenBank/DDBJ databases">
        <title>Bacteria isolated from the canopy kelp, Nereocystis luetkeana.</title>
        <authorList>
            <person name="Pfister C.A."/>
            <person name="Younker I.T."/>
            <person name="Light S.H."/>
        </authorList>
    </citation>
    <scope>NUCLEOTIDE SEQUENCE [LARGE SCALE GENOMIC DNA]</scope>
    <source>
        <strain evidence="6 7">TI.1.05</strain>
    </source>
</reference>
<dbReference type="PROSITE" id="PS50931">
    <property type="entry name" value="HTH_LYSR"/>
    <property type="match status" value="1"/>
</dbReference>
<dbReference type="EMBL" id="JBAKAZ010000010">
    <property type="protein sequence ID" value="MEL0628834.1"/>
    <property type="molecule type" value="Genomic_DNA"/>
</dbReference>
<comment type="similarity">
    <text evidence="1">Belongs to the LysR transcriptional regulatory family.</text>
</comment>
<keyword evidence="7" id="KW-1185">Reference proteome</keyword>
<keyword evidence="3" id="KW-0238">DNA-binding</keyword>
<dbReference type="PANTHER" id="PTHR30126:SF25">
    <property type="entry name" value="HTH-TYPE TRANSCRIPTIONAL REGULATOR METR"/>
    <property type="match status" value="1"/>
</dbReference>
<evidence type="ECO:0000256" key="2">
    <source>
        <dbReference type="ARBA" id="ARBA00023015"/>
    </source>
</evidence>
<dbReference type="SUPFAM" id="SSF53850">
    <property type="entry name" value="Periplasmic binding protein-like II"/>
    <property type="match status" value="1"/>
</dbReference>
<dbReference type="Gene3D" id="1.10.10.10">
    <property type="entry name" value="Winged helix-like DNA-binding domain superfamily/Winged helix DNA-binding domain"/>
    <property type="match status" value="1"/>
</dbReference>
<gene>
    <name evidence="6" type="ORF">V6256_04350</name>
</gene>
<evidence type="ECO:0000256" key="3">
    <source>
        <dbReference type="ARBA" id="ARBA00023125"/>
    </source>
</evidence>
<dbReference type="PANTHER" id="PTHR30126">
    <property type="entry name" value="HTH-TYPE TRANSCRIPTIONAL REGULATOR"/>
    <property type="match status" value="1"/>
</dbReference>
<dbReference type="Proteomes" id="UP001369082">
    <property type="component" value="Unassembled WGS sequence"/>
</dbReference>
<dbReference type="InterPro" id="IPR036390">
    <property type="entry name" value="WH_DNA-bd_sf"/>
</dbReference>
<accession>A0ABU9GNE1</accession>
<dbReference type="InterPro" id="IPR005119">
    <property type="entry name" value="LysR_subst-bd"/>
</dbReference>
<organism evidence="6 7">
    <name type="scientific">Psychromonas aquatilis</name>
    <dbReference type="NCBI Taxonomy" id="2005072"/>
    <lineage>
        <taxon>Bacteria</taxon>
        <taxon>Pseudomonadati</taxon>
        <taxon>Pseudomonadota</taxon>
        <taxon>Gammaproteobacteria</taxon>
        <taxon>Alteromonadales</taxon>
        <taxon>Psychromonadaceae</taxon>
        <taxon>Psychromonas</taxon>
    </lineage>
</organism>
<dbReference type="InterPro" id="IPR036388">
    <property type="entry name" value="WH-like_DNA-bd_sf"/>
</dbReference>
<dbReference type="Gene3D" id="3.40.190.10">
    <property type="entry name" value="Periplasmic binding protein-like II"/>
    <property type="match status" value="2"/>
</dbReference>
<dbReference type="Pfam" id="PF03466">
    <property type="entry name" value="LysR_substrate"/>
    <property type="match status" value="1"/>
</dbReference>
<evidence type="ECO:0000256" key="4">
    <source>
        <dbReference type="ARBA" id="ARBA00023163"/>
    </source>
</evidence>
<evidence type="ECO:0000313" key="7">
    <source>
        <dbReference type="Proteomes" id="UP001369082"/>
    </source>
</evidence>